<organism evidence="1 2">
    <name type="scientific">Sphingomonas naphthae</name>
    <dbReference type="NCBI Taxonomy" id="1813468"/>
    <lineage>
        <taxon>Bacteria</taxon>
        <taxon>Pseudomonadati</taxon>
        <taxon>Pseudomonadota</taxon>
        <taxon>Alphaproteobacteria</taxon>
        <taxon>Sphingomonadales</taxon>
        <taxon>Sphingomonadaceae</taxon>
        <taxon>Sphingomonas</taxon>
    </lineage>
</organism>
<evidence type="ECO:0008006" key="3">
    <source>
        <dbReference type="Google" id="ProtNLM"/>
    </source>
</evidence>
<evidence type="ECO:0000313" key="2">
    <source>
        <dbReference type="Proteomes" id="UP001220395"/>
    </source>
</evidence>
<dbReference type="EMBL" id="CP117411">
    <property type="protein sequence ID" value="WCT73019.1"/>
    <property type="molecule type" value="Genomic_DNA"/>
</dbReference>
<proteinExistence type="predicted"/>
<gene>
    <name evidence="1" type="ORF">PQ455_15485</name>
</gene>
<sequence length="116" mass="12842">MTTIRPKLGLKPTPADADPVPLLTDAIATRRAIEAVYNRDTIRLAPHVLYRRDDTLFLDGVVMQRNGAPPREAKLGAFRLTGLTRLRMAPDSFAPIATFDPAEERYGDNVVAIVTR</sequence>
<reference evidence="1 2" key="1">
    <citation type="submission" date="2023-02" db="EMBL/GenBank/DDBJ databases">
        <title>Genome sequence of Sphingomonas naphthae.</title>
        <authorList>
            <person name="Kim S."/>
            <person name="Heo J."/>
            <person name="Kwon S.-W."/>
        </authorList>
    </citation>
    <scope>NUCLEOTIDE SEQUENCE [LARGE SCALE GENOMIC DNA]</scope>
    <source>
        <strain evidence="1 2">KACC 18716</strain>
    </source>
</reference>
<protein>
    <recommendedName>
        <fullName evidence="3">WYL domain-containing protein</fullName>
    </recommendedName>
</protein>
<name>A0ABY7TL96_9SPHN</name>
<keyword evidence="2" id="KW-1185">Reference proteome</keyword>
<accession>A0ABY7TL96</accession>
<evidence type="ECO:0000313" key="1">
    <source>
        <dbReference type="EMBL" id="WCT73019.1"/>
    </source>
</evidence>
<dbReference type="Proteomes" id="UP001220395">
    <property type="component" value="Chromosome"/>
</dbReference>
<dbReference type="RefSeq" id="WP_273686993.1">
    <property type="nucleotide sequence ID" value="NZ_CP117411.1"/>
</dbReference>